<evidence type="ECO:0000313" key="5">
    <source>
        <dbReference type="EMBL" id="MFB9897127.1"/>
    </source>
</evidence>
<evidence type="ECO:0000313" key="6">
    <source>
        <dbReference type="Proteomes" id="UP001589688"/>
    </source>
</evidence>
<dbReference type="Gene3D" id="1.10.260.40">
    <property type="entry name" value="lambda repressor-like DNA-binding domains"/>
    <property type="match status" value="1"/>
</dbReference>
<dbReference type="SUPFAM" id="SSF47413">
    <property type="entry name" value="lambda repressor-like DNA-binding domains"/>
    <property type="match status" value="1"/>
</dbReference>
<dbReference type="SUPFAM" id="SSF53822">
    <property type="entry name" value="Periplasmic binding protein-like I"/>
    <property type="match status" value="1"/>
</dbReference>
<dbReference type="RefSeq" id="WP_027951697.1">
    <property type="nucleotide sequence ID" value="NZ_JADU01000006.1"/>
</dbReference>
<proteinExistence type="predicted"/>
<dbReference type="PROSITE" id="PS50932">
    <property type="entry name" value="HTH_LACI_2"/>
    <property type="match status" value="1"/>
</dbReference>
<dbReference type="GO" id="GO:0003677">
    <property type="term" value="F:DNA binding"/>
    <property type="evidence" value="ECO:0007669"/>
    <property type="project" value="UniProtKB-KW"/>
</dbReference>
<dbReference type="Gene3D" id="3.40.50.2300">
    <property type="match status" value="2"/>
</dbReference>
<dbReference type="InterPro" id="IPR001761">
    <property type="entry name" value="Peripla_BP/Lac1_sug-bd_dom"/>
</dbReference>
<evidence type="ECO:0000256" key="2">
    <source>
        <dbReference type="ARBA" id="ARBA00023125"/>
    </source>
</evidence>
<dbReference type="CDD" id="cd06267">
    <property type="entry name" value="PBP1_LacI_sugar_binding-like"/>
    <property type="match status" value="1"/>
</dbReference>
<dbReference type="InterPro" id="IPR028082">
    <property type="entry name" value="Peripla_BP_I"/>
</dbReference>
<evidence type="ECO:0000259" key="4">
    <source>
        <dbReference type="PROSITE" id="PS50932"/>
    </source>
</evidence>
<sequence>MKETLESLSKRLDLSKTTISRALSGKGEQYRINPDTVTKIIEEAQKCGYRPNFAAQMLRKKASYTIALVIPNIVNPFFANIAGVIIEEAKEKGYFINVMNTFENEDIEMESIENAYSHNMDGIILVPTGSNGKRLKAAYQPSVPLILIDRYFADTTLPYVSTNNYEGGYRVTRLLLEAGHRNILCLAGESNSITTKERVRGYQDAMKEFGNEGNINVKGKDFSLMNGYIETQICLASDYQPTAIFSTSNTILLGAMKALKENKRHIPEQVSMVSFDDNIFLDYLEPAITRVIQPIQEIGIIAFDMIQDEIEKKVKANRQILLSPELIIRNSVRIL</sequence>
<feature type="domain" description="HTH lacI-type" evidence="4">
    <location>
        <begin position="4"/>
        <end position="60"/>
    </location>
</feature>
<keyword evidence="2 5" id="KW-0238">DNA-binding</keyword>
<accession>A0ABV5ZIC5</accession>
<evidence type="ECO:0000256" key="1">
    <source>
        <dbReference type="ARBA" id="ARBA00023015"/>
    </source>
</evidence>
<dbReference type="SMART" id="SM00354">
    <property type="entry name" value="HTH_LACI"/>
    <property type="match status" value="1"/>
</dbReference>
<keyword evidence="6" id="KW-1185">Reference proteome</keyword>
<reference evidence="5 6" key="1">
    <citation type="submission" date="2024-09" db="EMBL/GenBank/DDBJ databases">
        <authorList>
            <person name="Sun Q."/>
            <person name="Mori K."/>
        </authorList>
    </citation>
    <scope>NUCLEOTIDE SEQUENCE [LARGE SCALE GENOMIC DNA]</scope>
    <source>
        <strain evidence="5 6">ATCC 51272</strain>
    </source>
</reference>
<dbReference type="PANTHER" id="PTHR30146">
    <property type="entry name" value="LACI-RELATED TRANSCRIPTIONAL REPRESSOR"/>
    <property type="match status" value="1"/>
</dbReference>
<keyword evidence="1" id="KW-0805">Transcription regulation</keyword>
<organism evidence="5 6">
    <name type="scientific">Hallella seregens ATCC 51272</name>
    <dbReference type="NCBI Taxonomy" id="1336250"/>
    <lineage>
        <taxon>Bacteria</taxon>
        <taxon>Pseudomonadati</taxon>
        <taxon>Bacteroidota</taxon>
        <taxon>Bacteroidia</taxon>
        <taxon>Bacteroidales</taxon>
        <taxon>Prevotellaceae</taxon>
        <taxon>Hallella</taxon>
    </lineage>
</organism>
<dbReference type="EMBL" id="JBHLZF010000001">
    <property type="protein sequence ID" value="MFB9897127.1"/>
    <property type="molecule type" value="Genomic_DNA"/>
</dbReference>
<dbReference type="Proteomes" id="UP001589688">
    <property type="component" value="Unassembled WGS sequence"/>
</dbReference>
<protein>
    <submittedName>
        <fullName evidence="5">LacI family DNA-binding transcriptional regulator</fullName>
    </submittedName>
</protein>
<dbReference type="Pfam" id="PF00532">
    <property type="entry name" value="Peripla_BP_1"/>
    <property type="match status" value="1"/>
</dbReference>
<dbReference type="PANTHER" id="PTHR30146:SF109">
    <property type="entry name" value="HTH-TYPE TRANSCRIPTIONAL REGULATOR GALS"/>
    <property type="match status" value="1"/>
</dbReference>
<dbReference type="InterPro" id="IPR010982">
    <property type="entry name" value="Lambda_DNA-bd_dom_sf"/>
</dbReference>
<comment type="caution">
    <text evidence="5">The sequence shown here is derived from an EMBL/GenBank/DDBJ whole genome shotgun (WGS) entry which is preliminary data.</text>
</comment>
<gene>
    <name evidence="5" type="ORF">ACFFK8_04720</name>
</gene>
<name>A0ABV5ZIC5_9BACT</name>
<dbReference type="InterPro" id="IPR000843">
    <property type="entry name" value="HTH_LacI"/>
</dbReference>
<keyword evidence="3" id="KW-0804">Transcription</keyword>
<evidence type="ECO:0000256" key="3">
    <source>
        <dbReference type="ARBA" id="ARBA00023163"/>
    </source>
</evidence>